<dbReference type="ExpressionAtlas" id="A0A1D6HF60">
    <property type="expression patterns" value="baseline and differential"/>
</dbReference>
<dbReference type="CDD" id="cd00167">
    <property type="entry name" value="SANT"/>
    <property type="match status" value="1"/>
</dbReference>
<dbReference type="Gene3D" id="1.20.58.1880">
    <property type="match status" value="1"/>
</dbReference>
<keyword evidence="4" id="KW-0371">Homeobox</keyword>
<feature type="compositionally biased region" description="Polar residues" evidence="2">
    <location>
        <begin position="426"/>
        <end position="442"/>
    </location>
</feature>
<proteinExistence type="inferred from homology"/>
<feature type="region of interest" description="Disordered" evidence="2">
    <location>
        <begin position="346"/>
        <end position="395"/>
    </location>
</feature>
<dbReference type="InterPro" id="IPR039467">
    <property type="entry name" value="TFIIIB_B''_Myb"/>
</dbReference>
<dbReference type="InterPro" id="IPR017884">
    <property type="entry name" value="SANT_dom"/>
</dbReference>
<dbReference type="STRING" id="4577.A0A1D6HF60"/>
<dbReference type="Pfam" id="PF15963">
    <property type="entry name" value="Myb_DNA-bind_7"/>
    <property type="match status" value="1"/>
</dbReference>
<dbReference type="SUPFAM" id="SSF49354">
    <property type="entry name" value="PapD-like"/>
    <property type="match status" value="1"/>
</dbReference>
<accession>A0A1D6HF60</accession>
<feature type="compositionally biased region" description="Polar residues" evidence="2">
    <location>
        <begin position="265"/>
        <end position="278"/>
    </location>
</feature>
<dbReference type="PROSITE" id="PS51293">
    <property type="entry name" value="SANT"/>
    <property type="match status" value="1"/>
</dbReference>
<feature type="transmembrane region" description="Helical" evidence="3">
    <location>
        <begin position="57"/>
        <end position="84"/>
    </location>
</feature>
<dbReference type="FunFam" id="1.20.58.1880:FF:000007">
    <property type="entry name" value="Homeodomain-like superfamily protein"/>
    <property type="match status" value="1"/>
</dbReference>
<feature type="region of interest" description="Disordered" evidence="2">
    <location>
        <begin position="704"/>
        <end position="728"/>
    </location>
</feature>
<evidence type="ECO:0000256" key="3">
    <source>
        <dbReference type="SAM" id="Phobius"/>
    </source>
</evidence>
<keyword evidence="3" id="KW-0472">Membrane</keyword>
<evidence type="ECO:0000256" key="1">
    <source>
        <dbReference type="ARBA" id="ARBA00008932"/>
    </source>
</evidence>
<dbReference type="GO" id="GO:0003677">
    <property type="term" value="F:DNA binding"/>
    <property type="evidence" value="ECO:0007669"/>
    <property type="project" value="UniProtKB-KW"/>
</dbReference>
<gene>
    <name evidence="4" type="ORF">ZEAMMB73_Zm00001d017505</name>
</gene>
<feature type="compositionally biased region" description="Basic residues" evidence="2">
    <location>
        <begin position="845"/>
        <end position="859"/>
    </location>
</feature>
<organism evidence="4">
    <name type="scientific">Zea mays</name>
    <name type="common">Maize</name>
    <dbReference type="NCBI Taxonomy" id="4577"/>
    <lineage>
        <taxon>Eukaryota</taxon>
        <taxon>Viridiplantae</taxon>
        <taxon>Streptophyta</taxon>
        <taxon>Embryophyta</taxon>
        <taxon>Tracheophyta</taxon>
        <taxon>Spermatophyta</taxon>
        <taxon>Magnoliopsida</taxon>
        <taxon>Liliopsida</taxon>
        <taxon>Poales</taxon>
        <taxon>Poaceae</taxon>
        <taxon>PACMAD clade</taxon>
        <taxon>Panicoideae</taxon>
        <taxon>Andropogonodae</taxon>
        <taxon>Andropogoneae</taxon>
        <taxon>Tripsacinae</taxon>
        <taxon>Zea</taxon>
    </lineage>
</organism>
<keyword evidence="3" id="KW-0812">Transmembrane</keyword>
<dbReference type="SUPFAM" id="SSF46689">
    <property type="entry name" value="Homeodomain-like"/>
    <property type="match status" value="1"/>
</dbReference>
<feature type="compositionally biased region" description="Acidic residues" evidence="2">
    <location>
        <begin position="1102"/>
        <end position="1136"/>
    </location>
</feature>
<feature type="compositionally biased region" description="Pro residues" evidence="2">
    <location>
        <begin position="25"/>
        <end position="40"/>
    </location>
</feature>
<feature type="compositionally biased region" description="Polar residues" evidence="2">
    <location>
        <begin position="378"/>
        <end position="395"/>
    </location>
</feature>
<dbReference type="EMBL" id="CM000781">
    <property type="protein sequence ID" value="AQK73316.1"/>
    <property type="molecule type" value="Genomic_DNA"/>
</dbReference>
<dbReference type="PROSITE" id="PS50202">
    <property type="entry name" value="MSP"/>
    <property type="match status" value="1"/>
</dbReference>
<reference evidence="4" key="1">
    <citation type="submission" date="2015-12" db="EMBL/GenBank/DDBJ databases">
        <title>Update maize B73 reference genome by single molecule sequencing technologies.</title>
        <authorList>
            <consortium name="Maize Genome Sequencing Project"/>
            <person name="Ware D."/>
        </authorList>
    </citation>
    <scope>NUCLEOTIDE SEQUENCE</scope>
    <source>
        <tissue evidence="4">Seedling</tissue>
    </source>
</reference>
<comment type="similarity">
    <text evidence="1">Belongs to the VAMP-associated protein (VAP) (TC 9.B.17) family.</text>
</comment>
<dbReference type="SMART" id="SM00717">
    <property type="entry name" value="SANT"/>
    <property type="match status" value="1"/>
</dbReference>
<feature type="compositionally biased region" description="Basic residues" evidence="2">
    <location>
        <begin position="824"/>
        <end position="833"/>
    </location>
</feature>
<dbReference type="PANTHER" id="PTHR22929">
    <property type="entry name" value="RNA POLYMERASE III TRANSCRIPTION INITIATION FACTOR B"/>
    <property type="match status" value="1"/>
</dbReference>
<feature type="region of interest" description="Disordered" evidence="2">
    <location>
        <begin position="533"/>
        <end position="553"/>
    </location>
</feature>
<dbReference type="Gene3D" id="2.60.40.10">
    <property type="entry name" value="Immunoglobulins"/>
    <property type="match status" value="1"/>
</dbReference>
<feature type="region of interest" description="Disordered" evidence="2">
    <location>
        <begin position="238"/>
        <end position="292"/>
    </location>
</feature>
<protein>
    <submittedName>
        <fullName evidence="4">Homeodomain-like superfamily protein</fullName>
    </submittedName>
</protein>
<feature type="region of interest" description="Disordered" evidence="2">
    <location>
        <begin position="1061"/>
        <end position="1136"/>
    </location>
</feature>
<keyword evidence="3" id="KW-1133">Transmembrane helix</keyword>
<evidence type="ECO:0000256" key="2">
    <source>
        <dbReference type="SAM" id="MobiDB-lite"/>
    </source>
</evidence>
<dbReference type="InParanoid" id="A0A1D6HF60"/>
<feature type="compositionally biased region" description="Acidic residues" evidence="2">
    <location>
        <begin position="247"/>
        <end position="258"/>
    </location>
</feature>
<dbReference type="GO" id="GO:0005783">
    <property type="term" value="C:endoplasmic reticulum"/>
    <property type="evidence" value="ECO:0007669"/>
    <property type="project" value="UniProtKB-ARBA"/>
</dbReference>
<feature type="compositionally biased region" description="Basic and acidic residues" evidence="2">
    <location>
        <begin position="540"/>
        <end position="552"/>
    </location>
</feature>
<name>A0A1D6HF60_MAIZE</name>
<dbReference type="FunFam" id="2.60.40.10:FF:000813">
    <property type="entry name" value="Vesicle-associated protein 1-1"/>
    <property type="match status" value="1"/>
</dbReference>
<feature type="compositionally biased region" description="Acidic residues" evidence="2">
    <location>
        <begin position="1078"/>
        <end position="1087"/>
    </location>
</feature>
<feature type="region of interest" description="Disordered" evidence="2">
    <location>
        <begin position="18"/>
        <end position="42"/>
    </location>
</feature>
<dbReference type="AlphaFoldDB" id="A0A1D6HF60"/>
<dbReference type="Pfam" id="PF00635">
    <property type="entry name" value="Motile_Sperm"/>
    <property type="match status" value="1"/>
</dbReference>
<feature type="region of interest" description="Disordered" evidence="2">
    <location>
        <begin position="426"/>
        <end position="449"/>
    </location>
</feature>
<dbReference type="InterPro" id="IPR008962">
    <property type="entry name" value="PapD-like_sf"/>
</dbReference>
<evidence type="ECO:0000313" key="4">
    <source>
        <dbReference type="EMBL" id="AQK73316.1"/>
    </source>
</evidence>
<keyword evidence="4" id="KW-0238">DNA-binding</keyword>
<feature type="compositionally biased region" description="Acidic residues" evidence="2">
    <location>
        <begin position="799"/>
        <end position="815"/>
    </location>
</feature>
<dbReference type="InterPro" id="IPR000535">
    <property type="entry name" value="MSP_dom"/>
</dbReference>
<feature type="compositionally biased region" description="Basic and acidic residues" evidence="2">
    <location>
        <begin position="751"/>
        <end position="760"/>
    </location>
</feature>
<dbReference type="IntAct" id="A0A1D6HF60">
    <property type="interactions" value="12"/>
</dbReference>
<feature type="region of interest" description="Disordered" evidence="2">
    <location>
        <begin position="740"/>
        <end position="878"/>
    </location>
</feature>
<feature type="compositionally biased region" description="Basic residues" evidence="2">
    <location>
        <begin position="777"/>
        <end position="787"/>
    </location>
</feature>
<dbReference type="InterPro" id="IPR001005">
    <property type="entry name" value="SANT/Myb"/>
</dbReference>
<feature type="compositionally biased region" description="Polar residues" evidence="2">
    <location>
        <begin position="356"/>
        <end position="369"/>
    </location>
</feature>
<dbReference type="InterPro" id="IPR009057">
    <property type="entry name" value="Homeodomain-like_sf"/>
</dbReference>
<feature type="compositionally biased region" description="Basic and acidic residues" evidence="2">
    <location>
        <begin position="860"/>
        <end position="871"/>
    </location>
</feature>
<sequence length="1136" mass="126238">MPTKTPPSSRARAHLILRFSSSPPTKRPSPPQASAPPPRCQPYSSSRHTLSLSCPDTLFLFFSFLFFFFLLPGAATVAVAPPWIFHQFSGSWIGESGALNSPPPDPCSLIAAMSNTLLRVYPSDLKMPFELRKQNSACLELVNKTDRWVAFKVKTTNPRKYSVRSASGVVPPRGSCGITITMQAPKEMPPDYHCKDKFLVQSIAVEEGTTQKDIVPDMFSKAPGKLVEEFKLRVVYVPANPPSPVPEETEEEDGSLDSDVDHEVSTSNSATGQGNTCRSQTSDDEDDSTSKLELERRYAEENKKIQKELFKIACCRPSAAQMIDDEVNFGNIFDASEEVQVTAKFGPKQRPKTRKTALSSRSAAPNPTEETGDRKVGTFSQVNSSKELTSQERTSLMCPSTESVDIIAGSHSILDTPLEDALTVPQGSLSGASAADRTSQYGEHNDDPSKLATHQENLVVSDINVPPNSSCSKAIDDIVEFGDMCDVQIEEERVTKFQPKVQTKLLKEIAKSRKTNQKVETSTVDVVTQNGKGNNIQTRLHGDPVQDPKSHESVQIPDSEGLLATDNSKGCNLANLNNLLEESVQEETIAKFRSDLQPNLGKASSQVAAIKINVVAVAPIVGVCDSNNDMYKEPKDQETITGPVAWSPQAVHADVDLDNHNEPINPPIDGTQSMFGEVPGTAFTGREKGKSKSVSFALSDVSGIASPIDTNSEMGNIGDSCSDKLTDENLSNSSRHIAEKHSITKDQYSNEQDHEREPLDHAVQQQPKSDVGERASSMKRRCRKKVQKVGTPNHTVDDYFGEDCVEPSLAEEDNDTGDHYTTGNKHKARKKSRGGVEESQQQKAQKNKSKVSSRGRKRTLKDESTEKPEKKLTHRIRQRIPKEVKALLETPREQIKPMKLCASHLRLLQEARERVDPKGIPSGPSSNTRNFQLDDMDDLGYRDEEARFFDNDITEEHVQNATKLNYHSYMNKPARGKWSKSDTDLFYEGLRQFGIDFAMIQQLFPDKTRHQVRQKFKSEERKNPLLVHDAIVHRSGDNLYFKKVIKQLNIEDVVLPDIKSTQKQDGASSERGPGNENVLDDLNEEENSSNWLNEEHDVQMADVEEEHGEQMDDVEEERDLGNDGGDDDLGDVFDWY</sequence>
<dbReference type="InterPro" id="IPR013783">
    <property type="entry name" value="Ig-like_fold"/>
</dbReference>
<dbReference type="SMR" id="A0A1D6HF60"/>
<dbReference type="PANTHER" id="PTHR22929:SF0">
    <property type="entry name" value="TRANSCRIPTION FACTOR TFIIIB COMPONENT B'' HOMOLOG"/>
    <property type="match status" value="1"/>
</dbReference>